<comment type="caution">
    <text evidence="8">The sequence shown here is derived from an EMBL/GenBank/DDBJ whole genome shotgun (WGS) entry which is preliminary data.</text>
</comment>
<dbReference type="InterPro" id="IPR025965">
    <property type="entry name" value="FlgD/Vpr_Ig-like"/>
</dbReference>
<evidence type="ECO:0000256" key="1">
    <source>
        <dbReference type="ARBA" id="ARBA00010577"/>
    </source>
</evidence>
<keyword evidence="8" id="KW-0969">Cilium</keyword>
<keyword evidence="9" id="KW-1185">Reference proteome</keyword>
<feature type="domain" description="FlgD/Vpr Ig-like" evidence="6">
    <location>
        <begin position="109"/>
        <end position="177"/>
    </location>
</feature>
<keyword evidence="8" id="KW-0966">Cell projection</keyword>
<keyword evidence="8" id="KW-0282">Flagellum</keyword>
<keyword evidence="3 5" id="KW-1005">Bacterial flagellum biogenesis</keyword>
<dbReference type="Gene3D" id="2.30.30.910">
    <property type="match status" value="1"/>
</dbReference>
<dbReference type="InterPro" id="IPR005648">
    <property type="entry name" value="FlgD"/>
</dbReference>
<evidence type="ECO:0000313" key="9">
    <source>
        <dbReference type="Proteomes" id="UP001501321"/>
    </source>
</evidence>
<dbReference type="Pfam" id="PF03963">
    <property type="entry name" value="FlgD"/>
    <property type="match status" value="1"/>
</dbReference>
<gene>
    <name evidence="8" type="ORF">GCM10023095_12300</name>
</gene>
<proteinExistence type="inferred from homology"/>
<dbReference type="Proteomes" id="UP001501321">
    <property type="component" value="Unassembled WGS sequence"/>
</dbReference>
<name>A0ABP8Q348_9GAMM</name>
<comment type="similarity">
    <text evidence="1 5">Belongs to the FlgD family.</text>
</comment>
<evidence type="ECO:0000259" key="6">
    <source>
        <dbReference type="Pfam" id="PF13860"/>
    </source>
</evidence>
<evidence type="ECO:0000256" key="5">
    <source>
        <dbReference type="RuleBase" id="RU362076"/>
    </source>
</evidence>
<comment type="function">
    <text evidence="4 5">Required for flagellar hook formation. May act as a scaffolding protein.</text>
</comment>
<dbReference type="Pfam" id="PF13860">
    <property type="entry name" value="FlgD_ig"/>
    <property type="match status" value="1"/>
</dbReference>
<dbReference type="EMBL" id="BAABFC010000009">
    <property type="protein sequence ID" value="GAA4496758.1"/>
    <property type="molecule type" value="Genomic_DNA"/>
</dbReference>
<accession>A0ABP8Q348</accession>
<protein>
    <recommendedName>
        <fullName evidence="2 5">Basal-body rod modification protein FlgD</fullName>
    </recommendedName>
</protein>
<evidence type="ECO:0000259" key="7">
    <source>
        <dbReference type="Pfam" id="PF13861"/>
    </source>
</evidence>
<evidence type="ECO:0000256" key="3">
    <source>
        <dbReference type="ARBA" id="ARBA00022795"/>
    </source>
</evidence>
<reference evidence="9" key="1">
    <citation type="journal article" date="2019" name="Int. J. Syst. Evol. Microbiol.">
        <title>The Global Catalogue of Microorganisms (GCM) 10K type strain sequencing project: providing services to taxonomists for standard genome sequencing and annotation.</title>
        <authorList>
            <consortium name="The Broad Institute Genomics Platform"/>
            <consortium name="The Broad Institute Genome Sequencing Center for Infectious Disease"/>
            <person name="Wu L."/>
            <person name="Ma J."/>
        </authorList>
    </citation>
    <scope>NUCLEOTIDE SEQUENCE [LARGE SCALE GENOMIC DNA]</scope>
    <source>
        <strain evidence="9">JCM 32226</strain>
    </source>
</reference>
<dbReference type="RefSeq" id="WP_345011109.1">
    <property type="nucleotide sequence ID" value="NZ_BAABFC010000009.1"/>
</dbReference>
<evidence type="ECO:0000313" key="8">
    <source>
        <dbReference type="EMBL" id="GAA4496758.1"/>
    </source>
</evidence>
<sequence length="227" mass="23740">MADYSALTGVTTTASTQTSSTSSSSSNGTLGQADFFKLLTQQLSYQDPFKPTDNSQMISQMASFTTADGINQLNTQMTSLNDNMTSSQALMASSLVGQKVLSPTSNGYLTQGDTVKGVVTTGDGASNLKMSITDADGNLVREIAIDGKQTGNYSFEWDGLDKNGNPAPTGTYTFKANGLVGSERQDLGVLTYGQVESVTLGNSQVATVVKVQGIGSIPLSQILEISN</sequence>
<dbReference type="InterPro" id="IPR025963">
    <property type="entry name" value="FLgD_Tudor"/>
</dbReference>
<feature type="domain" description="FlgD Tudor-like" evidence="7">
    <location>
        <begin position="87"/>
        <end position="222"/>
    </location>
</feature>
<organism evidence="8 9">
    <name type="scientific">Pseudaeromonas paramecii</name>
    <dbReference type="NCBI Taxonomy" id="2138166"/>
    <lineage>
        <taxon>Bacteria</taxon>
        <taxon>Pseudomonadati</taxon>
        <taxon>Pseudomonadota</taxon>
        <taxon>Gammaproteobacteria</taxon>
        <taxon>Aeromonadales</taxon>
        <taxon>Aeromonadaceae</taxon>
        <taxon>Pseudaeromonas</taxon>
    </lineage>
</organism>
<evidence type="ECO:0000256" key="4">
    <source>
        <dbReference type="ARBA" id="ARBA00024746"/>
    </source>
</evidence>
<evidence type="ECO:0000256" key="2">
    <source>
        <dbReference type="ARBA" id="ARBA00016013"/>
    </source>
</evidence>
<dbReference type="Pfam" id="PF13861">
    <property type="entry name" value="FLgD_tudor"/>
    <property type="match status" value="1"/>
</dbReference>
<dbReference type="Gene3D" id="2.60.40.4070">
    <property type="match status" value="1"/>
</dbReference>